<proteinExistence type="inferred from homology"/>
<evidence type="ECO:0000313" key="10">
    <source>
        <dbReference type="EMBL" id="OGK42024.1"/>
    </source>
</evidence>
<evidence type="ECO:0000256" key="3">
    <source>
        <dbReference type="ARBA" id="ARBA00007681"/>
    </source>
</evidence>
<sequence length="320" mass="37498">MQHKKLIESEIDFNQTFRYITQAYEEIAVMKMRKVRDSVLSTRSYLAHLTEVFFELKRAKEKLSSAKSTLNKQQKPNKEIDIDRNKNLTIDKIARLPEIPASKVLRRDKTVSVLLSANTTLYGDLIKRIFDLFMQNVSRDNSEIIIVGRVGQRMYDEQSHKKPYIYFELPDVDIRLEDLKPVIYHMVKYQKIQVYYGKFESIVNQTVVSSNISGDQPFGYKEVAKDVKPQSSQGLHYLFEPDLDKILAFFEDLIASSLFRQTVHEAQLARWASRIMSMEKAQLNIDLAIKKLHFSRTKIQKQDENRRQLDRLAGLTLWRS</sequence>
<evidence type="ECO:0000256" key="6">
    <source>
        <dbReference type="ARBA" id="ARBA00023065"/>
    </source>
</evidence>
<dbReference type="Gene3D" id="3.40.1380.10">
    <property type="match status" value="1"/>
</dbReference>
<keyword evidence="6" id="KW-0406">Ion transport</keyword>
<comment type="similarity">
    <text evidence="3">Belongs to the ATPase gamma chain family.</text>
</comment>
<evidence type="ECO:0000256" key="5">
    <source>
        <dbReference type="ARBA" id="ARBA00022781"/>
    </source>
</evidence>
<evidence type="ECO:0000313" key="11">
    <source>
        <dbReference type="Proteomes" id="UP000177698"/>
    </source>
</evidence>
<comment type="function">
    <text evidence="1">Produces ATP from ADP in the presence of a proton gradient across the membrane. The gamma chain is believed to be important in regulating ATPase activity and the flow of protons through the CF(0) complex.</text>
</comment>
<dbReference type="Proteomes" id="UP000177698">
    <property type="component" value="Unassembled WGS sequence"/>
</dbReference>
<evidence type="ECO:0000256" key="8">
    <source>
        <dbReference type="ARBA" id="ARBA00023196"/>
    </source>
</evidence>
<dbReference type="Pfam" id="PF00231">
    <property type="entry name" value="ATP-synt"/>
    <property type="match status" value="1"/>
</dbReference>
<comment type="caution">
    <text evidence="10">The sequence shown here is derived from an EMBL/GenBank/DDBJ whole genome shotgun (WGS) entry which is preliminary data.</text>
</comment>
<organism evidence="10 11">
    <name type="scientific">Candidatus Roizmanbacteria bacterium RIFCSPLOWO2_01_FULL_37_12</name>
    <dbReference type="NCBI Taxonomy" id="1802056"/>
    <lineage>
        <taxon>Bacteria</taxon>
        <taxon>Candidatus Roizmaniibacteriota</taxon>
    </lineage>
</organism>
<dbReference type="STRING" id="1802056.A2954_03460"/>
<dbReference type="InterPro" id="IPR035968">
    <property type="entry name" value="ATP_synth_F1_ATPase_gsu"/>
</dbReference>
<dbReference type="GO" id="GO:0046933">
    <property type="term" value="F:proton-transporting ATP synthase activity, rotational mechanism"/>
    <property type="evidence" value="ECO:0007669"/>
    <property type="project" value="InterPro"/>
</dbReference>
<keyword evidence="5" id="KW-0375">Hydrogen ion transport</keyword>
<keyword evidence="8" id="KW-0139">CF(1)</keyword>
<name>A0A1F7IF98_9BACT</name>
<reference evidence="10 11" key="1">
    <citation type="journal article" date="2016" name="Nat. Commun.">
        <title>Thousands of microbial genomes shed light on interconnected biogeochemical processes in an aquifer system.</title>
        <authorList>
            <person name="Anantharaman K."/>
            <person name="Brown C.T."/>
            <person name="Hug L.A."/>
            <person name="Sharon I."/>
            <person name="Castelle C.J."/>
            <person name="Probst A.J."/>
            <person name="Thomas B.C."/>
            <person name="Singh A."/>
            <person name="Wilkins M.J."/>
            <person name="Karaoz U."/>
            <person name="Brodie E.L."/>
            <person name="Williams K.H."/>
            <person name="Hubbard S.S."/>
            <person name="Banfield J.F."/>
        </authorList>
    </citation>
    <scope>NUCLEOTIDE SEQUENCE [LARGE SCALE GENOMIC DNA]</scope>
</reference>
<evidence type="ECO:0000256" key="4">
    <source>
        <dbReference type="ARBA" id="ARBA00022448"/>
    </source>
</evidence>
<keyword evidence="9" id="KW-0066">ATP synthesis</keyword>
<gene>
    <name evidence="10" type="ORF">A2954_03460</name>
</gene>
<accession>A0A1F7IF98</accession>
<keyword evidence="4" id="KW-0813">Transport</keyword>
<comment type="subcellular location">
    <subcellularLocation>
        <location evidence="2">Membrane</location>
        <topology evidence="2">Peripheral membrane protein</topology>
    </subcellularLocation>
</comment>
<dbReference type="SUPFAM" id="SSF52943">
    <property type="entry name" value="ATP synthase (F1-ATPase), gamma subunit"/>
    <property type="match status" value="1"/>
</dbReference>
<dbReference type="AlphaFoldDB" id="A0A1F7IF98"/>
<evidence type="ECO:0000256" key="7">
    <source>
        <dbReference type="ARBA" id="ARBA00023136"/>
    </source>
</evidence>
<dbReference type="InterPro" id="IPR000131">
    <property type="entry name" value="ATP_synth_F1_gsu"/>
</dbReference>
<protein>
    <recommendedName>
        <fullName evidence="12">ATP synthase gamma chain</fullName>
    </recommendedName>
</protein>
<keyword evidence="7" id="KW-0472">Membrane</keyword>
<dbReference type="GO" id="GO:0045259">
    <property type="term" value="C:proton-transporting ATP synthase complex"/>
    <property type="evidence" value="ECO:0007669"/>
    <property type="project" value="UniProtKB-KW"/>
</dbReference>
<evidence type="ECO:0000256" key="1">
    <source>
        <dbReference type="ARBA" id="ARBA00003456"/>
    </source>
</evidence>
<evidence type="ECO:0000256" key="2">
    <source>
        <dbReference type="ARBA" id="ARBA00004170"/>
    </source>
</evidence>
<evidence type="ECO:0008006" key="12">
    <source>
        <dbReference type="Google" id="ProtNLM"/>
    </source>
</evidence>
<dbReference type="EMBL" id="MGAG01000006">
    <property type="protein sequence ID" value="OGK42024.1"/>
    <property type="molecule type" value="Genomic_DNA"/>
</dbReference>
<evidence type="ECO:0000256" key="9">
    <source>
        <dbReference type="ARBA" id="ARBA00023310"/>
    </source>
</evidence>